<evidence type="ECO:0000256" key="1">
    <source>
        <dbReference type="ARBA" id="ARBA00008468"/>
    </source>
</evidence>
<name>B3RVS5_TRIAD</name>
<reference evidence="2 3" key="1">
    <citation type="journal article" date="2008" name="Nature">
        <title>The Trichoplax genome and the nature of placozoans.</title>
        <authorList>
            <person name="Srivastava M."/>
            <person name="Begovic E."/>
            <person name="Chapman J."/>
            <person name="Putnam N.H."/>
            <person name="Hellsten U."/>
            <person name="Kawashima T."/>
            <person name="Kuo A."/>
            <person name="Mitros T."/>
            <person name="Salamov A."/>
            <person name="Carpenter M.L."/>
            <person name="Signorovitch A.Y."/>
            <person name="Moreno M.A."/>
            <person name="Kamm K."/>
            <person name="Grimwood J."/>
            <person name="Schmutz J."/>
            <person name="Shapiro H."/>
            <person name="Grigoriev I.V."/>
            <person name="Buss L.W."/>
            <person name="Schierwater B."/>
            <person name="Dellaporta S.L."/>
            <person name="Rokhsar D.S."/>
        </authorList>
    </citation>
    <scope>NUCLEOTIDE SEQUENCE [LARGE SCALE GENOMIC DNA]</scope>
    <source>
        <strain evidence="2 3">Grell-BS-1999</strain>
    </source>
</reference>
<dbReference type="STRING" id="10228.B3RVS5"/>
<dbReference type="PANTHER" id="PTHR46479">
    <property type="entry name" value="BIOGENESIS OF LYSOSOME-RELATED ORGANELLES COMPLEX 1 SUBUNIT 2"/>
    <property type="match status" value="1"/>
</dbReference>
<dbReference type="EMBL" id="DS985244">
    <property type="protein sequence ID" value="EDV25548.1"/>
    <property type="molecule type" value="Genomic_DNA"/>
</dbReference>
<dbReference type="FunCoup" id="B3RVS5">
    <property type="interactions" value="771"/>
</dbReference>
<comment type="similarity">
    <text evidence="1">Belongs to the BLOC1S2 family.</text>
</comment>
<dbReference type="Proteomes" id="UP000009022">
    <property type="component" value="Unassembled WGS sequence"/>
</dbReference>
<accession>B3RVS5</accession>
<dbReference type="PANTHER" id="PTHR46479:SF1">
    <property type="entry name" value="BIOGENESIS OF LYSOSOME-RELATED ORGANELLES COMPLEX 1 SUBUNIT 2"/>
    <property type="match status" value="1"/>
</dbReference>
<dbReference type="GO" id="GO:0016197">
    <property type="term" value="P:endosomal transport"/>
    <property type="evidence" value="ECO:0000318"/>
    <property type="project" value="GO_Central"/>
</dbReference>
<dbReference type="AlphaFoldDB" id="B3RVS5"/>
<keyword evidence="3" id="KW-1185">Reference proteome</keyword>
<evidence type="ECO:0000313" key="3">
    <source>
        <dbReference type="Proteomes" id="UP000009022"/>
    </source>
</evidence>
<dbReference type="KEGG" id="tad:TRIADDRAFT_55758"/>
<dbReference type="GeneID" id="6753296"/>
<dbReference type="GO" id="GO:0000930">
    <property type="term" value="C:gamma-tubulin complex"/>
    <property type="evidence" value="ECO:0000318"/>
    <property type="project" value="GO_Central"/>
</dbReference>
<dbReference type="InParanoid" id="B3RVS5"/>
<dbReference type="eggNOG" id="KOG4559">
    <property type="taxonomic scope" value="Eukaryota"/>
</dbReference>
<dbReference type="GO" id="GO:0031083">
    <property type="term" value="C:BLOC-1 complex"/>
    <property type="evidence" value="ECO:0000318"/>
    <property type="project" value="GO_Central"/>
</dbReference>
<dbReference type="CTD" id="6753296"/>
<dbReference type="OMA" id="LLERMNY"/>
<dbReference type="InterPro" id="IPR019269">
    <property type="entry name" value="BLOC1_su2"/>
</dbReference>
<dbReference type="RefSeq" id="XP_002111581.1">
    <property type="nucleotide sequence ID" value="XM_002111545.1"/>
</dbReference>
<dbReference type="PhylomeDB" id="B3RVS5"/>
<proteinExistence type="inferred from homology"/>
<dbReference type="GO" id="GO:0043015">
    <property type="term" value="F:gamma-tubulin binding"/>
    <property type="evidence" value="ECO:0000318"/>
    <property type="project" value="GO_Central"/>
</dbReference>
<evidence type="ECO:0000313" key="2">
    <source>
        <dbReference type="EMBL" id="EDV25548.1"/>
    </source>
</evidence>
<dbReference type="Pfam" id="PF10046">
    <property type="entry name" value="BLOC1_2"/>
    <property type="match status" value="1"/>
</dbReference>
<dbReference type="GO" id="GO:0099078">
    <property type="term" value="C:BORC complex"/>
    <property type="evidence" value="ECO:0000318"/>
    <property type="project" value="GO_Central"/>
</dbReference>
<organism evidence="2 3">
    <name type="scientific">Trichoplax adhaerens</name>
    <name type="common">Trichoplax reptans</name>
    <dbReference type="NCBI Taxonomy" id="10228"/>
    <lineage>
        <taxon>Eukaryota</taxon>
        <taxon>Metazoa</taxon>
        <taxon>Placozoa</taxon>
        <taxon>Uniplacotomia</taxon>
        <taxon>Trichoplacea</taxon>
        <taxon>Trichoplacidae</taxon>
        <taxon>Trichoplax</taxon>
    </lineage>
</organism>
<gene>
    <name evidence="2" type="ORF">TRIADDRAFT_55758</name>
</gene>
<dbReference type="HOGENOM" id="CLU_110820_2_0_1"/>
<evidence type="ECO:0008006" key="4">
    <source>
        <dbReference type="Google" id="ProtNLM"/>
    </source>
</evidence>
<protein>
    <recommendedName>
        <fullName evidence="4">Biogenesis of lysosome-related organelles complex 1 subunit 2</fullName>
    </recommendedName>
</protein>
<sequence>MEAKQDPTAPDETNNNLEALCTDMFTKSTKYLQGELNATVGEYELLHDLNDAAVVKYSDMATLVGSLKDTMQDVNEKYVKLLPYLKKIDELEKSIQKLETVAKDLDSYSKRLGMMSMKHL</sequence>
<dbReference type="OrthoDB" id="244061at2759"/>
<dbReference type="GO" id="GO:0032418">
    <property type="term" value="P:lysosome localization"/>
    <property type="evidence" value="ECO:0000318"/>
    <property type="project" value="GO_Central"/>
</dbReference>